<organism evidence="2 3">
    <name type="scientific">Loigolactobacillus coryniformis</name>
    <dbReference type="NCBI Taxonomy" id="1610"/>
    <lineage>
        <taxon>Bacteria</taxon>
        <taxon>Bacillati</taxon>
        <taxon>Bacillota</taxon>
        <taxon>Bacilli</taxon>
        <taxon>Lactobacillales</taxon>
        <taxon>Lactobacillaceae</taxon>
        <taxon>Loigolactobacillus</taxon>
    </lineage>
</organism>
<reference evidence="2 3" key="1">
    <citation type="submission" date="2019-06" db="EMBL/GenBank/DDBJ databases">
        <title>Genome analyses of bacteria isolated from kimchi.</title>
        <authorList>
            <person name="Lee S."/>
            <person name="Ahn S."/>
            <person name="Roh S."/>
        </authorList>
    </citation>
    <scope>NUCLEOTIDE SEQUENCE [LARGE SCALE GENOMIC DNA]</scope>
    <source>
        <strain evidence="2 3">CBA3616</strain>
    </source>
</reference>
<dbReference type="Pfam" id="PF16935">
    <property type="entry name" value="Hol_Tox"/>
    <property type="match status" value="1"/>
</dbReference>
<dbReference type="RefSeq" id="WP_146991078.1">
    <property type="nucleotide sequence ID" value="NZ_CP042392.1"/>
</dbReference>
<name>A0A5B8TQ28_9LACO</name>
<protein>
    <submittedName>
        <fullName evidence="2">Putative holin-like toxin</fullName>
    </submittedName>
</protein>
<proteinExistence type="predicted"/>
<accession>A0A5B8TQ28</accession>
<gene>
    <name evidence="2" type="ORF">FGL77_12015</name>
</gene>
<sequence length="36" mass="3939">MSVVDALMIMLAFGTFVVSLVALIVTIMKLILDNKK</sequence>
<keyword evidence="1" id="KW-0812">Transmembrane</keyword>
<dbReference type="InterPro" id="IPR031616">
    <property type="entry name" value="BsrE-like"/>
</dbReference>
<feature type="transmembrane region" description="Helical" evidence="1">
    <location>
        <begin position="6"/>
        <end position="32"/>
    </location>
</feature>
<keyword evidence="1" id="KW-0472">Membrane</keyword>
<evidence type="ECO:0000256" key="1">
    <source>
        <dbReference type="SAM" id="Phobius"/>
    </source>
</evidence>
<evidence type="ECO:0000313" key="3">
    <source>
        <dbReference type="Proteomes" id="UP000321772"/>
    </source>
</evidence>
<dbReference type="Proteomes" id="UP000321772">
    <property type="component" value="Chromosome"/>
</dbReference>
<evidence type="ECO:0000313" key="2">
    <source>
        <dbReference type="EMBL" id="QEA54491.1"/>
    </source>
</evidence>
<dbReference type="EMBL" id="CP042392">
    <property type="protein sequence ID" value="QEA54491.1"/>
    <property type="molecule type" value="Genomic_DNA"/>
</dbReference>
<keyword evidence="1" id="KW-1133">Transmembrane helix</keyword>
<dbReference type="AlphaFoldDB" id="A0A5B8TQ28"/>